<protein>
    <submittedName>
        <fullName evidence="1">Uncharacterized protein</fullName>
    </submittedName>
</protein>
<organism evidence="1 2">
    <name type="scientific">Alistipes shahii</name>
    <dbReference type="NCBI Taxonomy" id="328814"/>
    <lineage>
        <taxon>Bacteria</taxon>
        <taxon>Pseudomonadati</taxon>
        <taxon>Bacteroidota</taxon>
        <taxon>Bacteroidia</taxon>
        <taxon>Bacteroidales</taxon>
        <taxon>Rikenellaceae</taxon>
        <taxon>Alistipes</taxon>
    </lineage>
</organism>
<dbReference type="AlphaFoldDB" id="A0A5B3G4S8"/>
<proteinExistence type="predicted"/>
<dbReference type="Proteomes" id="UP000323567">
    <property type="component" value="Unassembled WGS sequence"/>
</dbReference>
<accession>A0A5B3G4S8</accession>
<dbReference type="RefSeq" id="WP_015546623.1">
    <property type="nucleotide sequence ID" value="NZ_CATXTW010000029.1"/>
</dbReference>
<comment type="caution">
    <text evidence="1">The sequence shown here is derived from an EMBL/GenBank/DDBJ whole genome shotgun (WGS) entry which is preliminary data.</text>
</comment>
<dbReference type="GeneID" id="92755799"/>
<gene>
    <name evidence="1" type="ORF">F2Y13_10070</name>
</gene>
<reference evidence="1 2" key="1">
    <citation type="journal article" date="2019" name="Nat. Med.">
        <title>A library of human gut bacterial isolates paired with longitudinal multiomics data enables mechanistic microbiome research.</title>
        <authorList>
            <person name="Poyet M."/>
            <person name="Groussin M."/>
            <person name="Gibbons S.M."/>
            <person name="Avila-Pacheco J."/>
            <person name="Jiang X."/>
            <person name="Kearney S.M."/>
            <person name="Perrotta A.R."/>
            <person name="Berdy B."/>
            <person name="Zhao S."/>
            <person name="Lieberman T.D."/>
            <person name="Swanson P.K."/>
            <person name="Smith M."/>
            <person name="Roesemann S."/>
            <person name="Alexander J.E."/>
            <person name="Rich S.A."/>
            <person name="Livny J."/>
            <person name="Vlamakis H."/>
            <person name="Clish C."/>
            <person name="Bullock K."/>
            <person name="Deik A."/>
            <person name="Scott J."/>
            <person name="Pierce K.A."/>
            <person name="Xavier R.J."/>
            <person name="Alm E.J."/>
        </authorList>
    </citation>
    <scope>NUCLEOTIDE SEQUENCE [LARGE SCALE GENOMIC DNA]</scope>
    <source>
        <strain evidence="1 2">BIOML-A2</strain>
    </source>
</reference>
<dbReference type="EMBL" id="VVXK01000014">
    <property type="protein sequence ID" value="KAA2368366.1"/>
    <property type="molecule type" value="Genomic_DNA"/>
</dbReference>
<evidence type="ECO:0000313" key="2">
    <source>
        <dbReference type="Proteomes" id="UP000323567"/>
    </source>
</evidence>
<sequence>MIDLNFSREFFAAMLVTEVEKVGFAVLIRTFPDAMELQHPAVLIRGIREFAFDIAEGCFVRLGARCDGKIEALRSGISKSGDEIRFTAVDYVYRESEFRKKYVNRVVNPFLT</sequence>
<evidence type="ECO:0000313" key="1">
    <source>
        <dbReference type="EMBL" id="KAA2368366.1"/>
    </source>
</evidence>
<name>A0A5B3G4S8_9BACT</name>